<dbReference type="AlphaFoldDB" id="A0A427YRI9"/>
<dbReference type="Proteomes" id="UP000279259">
    <property type="component" value="Unassembled WGS sequence"/>
</dbReference>
<protein>
    <submittedName>
        <fullName evidence="2">Uncharacterized protein</fullName>
    </submittedName>
</protein>
<gene>
    <name evidence="2" type="ORF">EHS25_006334</name>
</gene>
<dbReference type="EMBL" id="RSCD01000003">
    <property type="protein sequence ID" value="RSH93687.1"/>
    <property type="molecule type" value="Genomic_DNA"/>
</dbReference>
<feature type="compositionally biased region" description="Polar residues" evidence="1">
    <location>
        <begin position="79"/>
        <end position="94"/>
    </location>
</feature>
<sequence>MSDQNESNQSGTHENPTGTNPSYAGADVDLEAQQDFVNTMRGIFTSLKDRILGGDTALADRVAEIHGSLDAAAQRESEGSNTAGAATGADSNTGADVDNPFIRPSSFHIASMEAISRLYDPSNPLTFEILTMMDNPIQQATYAALLSFCSWAISQNADRSRDMLVRSVLERESDAQPAALSSTDISAEQASNDTDEANGGSAA</sequence>
<name>A0A427YRI9_9TREE</name>
<feature type="region of interest" description="Disordered" evidence="1">
    <location>
        <begin position="70"/>
        <end position="97"/>
    </location>
</feature>
<feature type="region of interest" description="Disordered" evidence="1">
    <location>
        <begin position="1"/>
        <end position="25"/>
    </location>
</feature>
<evidence type="ECO:0000256" key="1">
    <source>
        <dbReference type="SAM" id="MobiDB-lite"/>
    </source>
</evidence>
<proteinExistence type="predicted"/>
<organism evidence="2 3">
    <name type="scientific">Saitozyma podzolica</name>
    <dbReference type="NCBI Taxonomy" id="1890683"/>
    <lineage>
        <taxon>Eukaryota</taxon>
        <taxon>Fungi</taxon>
        <taxon>Dikarya</taxon>
        <taxon>Basidiomycota</taxon>
        <taxon>Agaricomycotina</taxon>
        <taxon>Tremellomycetes</taxon>
        <taxon>Tremellales</taxon>
        <taxon>Trimorphomycetaceae</taxon>
        <taxon>Saitozyma</taxon>
    </lineage>
</organism>
<feature type="compositionally biased region" description="Polar residues" evidence="1">
    <location>
        <begin position="179"/>
        <end position="192"/>
    </location>
</feature>
<reference evidence="2 3" key="1">
    <citation type="submission" date="2018-11" db="EMBL/GenBank/DDBJ databases">
        <title>Genome sequence of Saitozyma podzolica DSM 27192.</title>
        <authorList>
            <person name="Aliyu H."/>
            <person name="Gorte O."/>
            <person name="Ochsenreither K."/>
        </authorList>
    </citation>
    <scope>NUCLEOTIDE SEQUENCE [LARGE SCALE GENOMIC DNA]</scope>
    <source>
        <strain evidence="2 3">DSM 27192</strain>
    </source>
</reference>
<feature type="compositionally biased region" description="Polar residues" evidence="1">
    <location>
        <begin position="1"/>
        <end position="22"/>
    </location>
</feature>
<evidence type="ECO:0000313" key="2">
    <source>
        <dbReference type="EMBL" id="RSH93687.1"/>
    </source>
</evidence>
<comment type="caution">
    <text evidence="2">The sequence shown here is derived from an EMBL/GenBank/DDBJ whole genome shotgun (WGS) entry which is preliminary data.</text>
</comment>
<accession>A0A427YRI9</accession>
<feature type="region of interest" description="Disordered" evidence="1">
    <location>
        <begin position="172"/>
        <end position="203"/>
    </location>
</feature>
<evidence type="ECO:0000313" key="3">
    <source>
        <dbReference type="Proteomes" id="UP000279259"/>
    </source>
</evidence>
<keyword evidence="3" id="KW-1185">Reference proteome</keyword>